<keyword evidence="3" id="KW-0804">Transcription</keyword>
<proteinExistence type="predicted"/>
<evidence type="ECO:0000256" key="3">
    <source>
        <dbReference type="ARBA" id="ARBA00023163"/>
    </source>
</evidence>
<dbReference type="InterPro" id="IPR009057">
    <property type="entry name" value="Homeodomain-like_sf"/>
</dbReference>
<protein>
    <submittedName>
        <fullName evidence="6">TetR/AcrR family transcriptional regulator</fullName>
    </submittedName>
</protein>
<evidence type="ECO:0000259" key="5">
    <source>
        <dbReference type="PROSITE" id="PS50977"/>
    </source>
</evidence>
<dbReference type="InterPro" id="IPR036271">
    <property type="entry name" value="Tet_transcr_reg_TetR-rel_C_sf"/>
</dbReference>
<organism evidence="6 7">
    <name type="scientific">Plantactinospora alkalitolerans</name>
    <dbReference type="NCBI Taxonomy" id="2789879"/>
    <lineage>
        <taxon>Bacteria</taxon>
        <taxon>Bacillati</taxon>
        <taxon>Actinomycetota</taxon>
        <taxon>Actinomycetes</taxon>
        <taxon>Micromonosporales</taxon>
        <taxon>Micromonosporaceae</taxon>
        <taxon>Plantactinospora</taxon>
    </lineage>
</organism>
<dbReference type="EMBL" id="JADPUN010000273">
    <property type="protein sequence ID" value="MBF9133500.1"/>
    <property type="molecule type" value="Genomic_DNA"/>
</dbReference>
<evidence type="ECO:0000256" key="1">
    <source>
        <dbReference type="ARBA" id="ARBA00023015"/>
    </source>
</evidence>
<dbReference type="Proteomes" id="UP000638560">
    <property type="component" value="Unassembled WGS sequence"/>
</dbReference>
<dbReference type="InterPro" id="IPR001647">
    <property type="entry name" value="HTH_TetR"/>
</dbReference>
<evidence type="ECO:0000256" key="2">
    <source>
        <dbReference type="ARBA" id="ARBA00023125"/>
    </source>
</evidence>
<name>A0ABS0H4V3_9ACTN</name>
<feature type="DNA-binding region" description="H-T-H motif" evidence="4">
    <location>
        <begin position="34"/>
        <end position="53"/>
    </location>
</feature>
<gene>
    <name evidence="6" type="ORF">I0C86_31750</name>
</gene>
<comment type="caution">
    <text evidence="6">The sequence shown here is derived from an EMBL/GenBank/DDBJ whole genome shotgun (WGS) entry which is preliminary data.</text>
</comment>
<dbReference type="Gene3D" id="1.10.357.10">
    <property type="entry name" value="Tetracycline Repressor, domain 2"/>
    <property type="match status" value="1"/>
</dbReference>
<dbReference type="RefSeq" id="WP_196205006.1">
    <property type="nucleotide sequence ID" value="NZ_JADPUN010000273.1"/>
</dbReference>
<sequence length="243" mass="25951">MSAPSIRARVRAELIQEIKTVARRHLATDGANLSLRAVARDLGMVSSAVYRYFPSRDALLTALIVEAYQALGDAADAADAAVARDDLRGRWLAVSHAVRAWALANPAEYALLYGSPVPGYAAPDETVVPAQRVVFALAGVLVDGAVAGRLAPPVGTPAPPPVRADLSRLLQQRPPALAEEHLARCLAGWSQLFGLVNFEVFGRLEQVIDDREPYFDHQMRMMADLAGLPEGTPGGPGQPASEE</sequence>
<keyword evidence="1" id="KW-0805">Transcription regulation</keyword>
<dbReference type="Pfam" id="PF00440">
    <property type="entry name" value="TetR_N"/>
    <property type="match status" value="1"/>
</dbReference>
<dbReference type="Pfam" id="PF13305">
    <property type="entry name" value="TetR_C_33"/>
    <property type="match status" value="1"/>
</dbReference>
<dbReference type="PROSITE" id="PS50977">
    <property type="entry name" value="HTH_TETR_2"/>
    <property type="match status" value="1"/>
</dbReference>
<reference evidence="6 7" key="1">
    <citation type="submission" date="2020-11" db="EMBL/GenBank/DDBJ databases">
        <title>A novel isolate from a Black sea contaminated sediment with potential to produce alkanes: Plantactinospora alkalitolerans sp. nov.</title>
        <authorList>
            <person name="Carro L."/>
            <person name="Veyisoglu A."/>
            <person name="Guven K."/>
            <person name="Schumann P."/>
            <person name="Klenk H.-P."/>
            <person name="Sahin N."/>
        </authorList>
    </citation>
    <scope>NUCLEOTIDE SEQUENCE [LARGE SCALE GENOMIC DNA]</scope>
    <source>
        <strain evidence="6 7">S1510</strain>
    </source>
</reference>
<feature type="domain" description="HTH tetR-type" evidence="5">
    <location>
        <begin position="12"/>
        <end position="71"/>
    </location>
</feature>
<evidence type="ECO:0000313" key="7">
    <source>
        <dbReference type="Proteomes" id="UP000638560"/>
    </source>
</evidence>
<evidence type="ECO:0000313" key="6">
    <source>
        <dbReference type="EMBL" id="MBF9133500.1"/>
    </source>
</evidence>
<keyword evidence="2 4" id="KW-0238">DNA-binding</keyword>
<dbReference type="SUPFAM" id="SSF48498">
    <property type="entry name" value="Tetracyclin repressor-like, C-terminal domain"/>
    <property type="match status" value="1"/>
</dbReference>
<accession>A0ABS0H4V3</accession>
<evidence type="ECO:0000256" key="4">
    <source>
        <dbReference type="PROSITE-ProRule" id="PRU00335"/>
    </source>
</evidence>
<dbReference type="SUPFAM" id="SSF46689">
    <property type="entry name" value="Homeodomain-like"/>
    <property type="match status" value="1"/>
</dbReference>
<dbReference type="InterPro" id="IPR025996">
    <property type="entry name" value="MT1864/Rv1816-like_C"/>
</dbReference>
<keyword evidence="7" id="KW-1185">Reference proteome</keyword>